<keyword evidence="4 6" id="KW-1133">Transmembrane helix</keyword>
<dbReference type="InterPro" id="IPR001123">
    <property type="entry name" value="LeuE-type"/>
</dbReference>
<dbReference type="Proteomes" id="UP000004982">
    <property type="component" value="Unassembled WGS sequence"/>
</dbReference>
<feature type="transmembrane region" description="Helical" evidence="6">
    <location>
        <begin position="146"/>
        <end position="167"/>
    </location>
</feature>
<evidence type="ECO:0000256" key="2">
    <source>
        <dbReference type="ARBA" id="ARBA00022475"/>
    </source>
</evidence>
<dbReference type="PIRSF" id="PIRSF006324">
    <property type="entry name" value="LeuE"/>
    <property type="match status" value="1"/>
</dbReference>
<dbReference type="GO" id="GO:0005886">
    <property type="term" value="C:plasma membrane"/>
    <property type="evidence" value="ECO:0007669"/>
    <property type="project" value="UniProtKB-SubCell"/>
</dbReference>
<evidence type="ECO:0000256" key="6">
    <source>
        <dbReference type="SAM" id="Phobius"/>
    </source>
</evidence>
<organism evidence="7 8">
    <name type="scientific">Neisseria macacae ATCC 33926</name>
    <dbReference type="NCBI Taxonomy" id="997348"/>
    <lineage>
        <taxon>Bacteria</taxon>
        <taxon>Pseudomonadati</taxon>
        <taxon>Pseudomonadota</taxon>
        <taxon>Betaproteobacteria</taxon>
        <taxon>Neisseriales</taxon>
        <taxon>Neisseriaceae</taxon>
        <taxon>Neisseria</taxon>
    </lineage>
</organism>
<gene>
    <name evidence="7" type="primary">rhtB</name>
    <name evidence="7" type="ORF">HMPREF9418_0556</name>
</gene>
<proteinExistence type="predicted"/>
<feature type="transmembrane region" description="Helical" evidence="6">
    <location>
        <begin position="63"/>
        <end position="85"/>
    </location>
</feature>
<dbReference type="PANTHER" id="PTHR30086:SF21">
    <property type="entry name" value="TRANSPORT PROTEIN"/>
    <property type="match status" value="1"/>
</dbReference>
<keyword evidence="5 6" id="KW-0472">Membrane</keyword>
<keyword evidence="2" id="KW-1003">Cell membrane</keyword>
<keyword evidence="3 6" id="KW-0812">Transmembrane</keyword>
<dbReference type="EMBL" id="AFQE01000027">
    <property type="protein sequence ID" value="EGQ77963.1"/>
    <property type="molecule type" value="Genomic_DNA"/>
</dbReference>
<feature type="transmembrane region" description="Helical" evidence="6">
    <location>
        <begin position="91"/>
        <end position="111"/>
    </location>
</feature>
<dbReference type="PANTHER" id="PTHR30086">
    <property type="entry name" value="ARGININE EXPORTER PROTEIN ARGO"/>
    <property type="match status" value="1"/>
</dbReference>
<accession>A0AA36UKZ0</accession>
<evidence type="ECO:0000256" key="3">
    <source>
        <dbReference type="ARBA" id="ARBA00022692"/>
    </source>
</evidence>
<evidence type="ECO:0000256" key="5">
    <source>
        <dbReference type="ARBA" id="ARBA00023136"/>
    </source>
</evidence>
<evidence type="ECO:0000256" key="4">
    <source>
        <dbReference type="ARBA" id="ARBA00022989"/>
    </source>
</evidence>
<name>A0AA36UKZ0_9NEIS</name>
<sequence length="232" mass="25398">MVNLHSFLKADAPFYNPLFNTKGFSMTFWHGFWIITGVHFLACMSPGPDFVLVSQQALSRGRAAGMLTALGIALGFGIHIIYSVLGLVTLVAQSAPLLTAVKIVGGLYLLYIGYKGLRAKAAGGTVEIRKDHMADEPTWKTIWRGVLCNVLNPKAVVYMLSLFTVVLSPDTPMWQMGVYGVWMALMLFVWLGLVALMLSAPAVSKRFQRFGHWIDRFCGGTLALLGIKVISG</sequence>
<evidence type="ECO:0000313" key="8">
    <source>
        <dbReference type="Proteomes" id="UP000004982"/>
    </source>
</evidence>
<dbReference type="Pfam" id="PF01810">
    <property type="entry name" value="LysE"/>
    <property type="match status" value="1"/>
</dbReference>
<dbReference type="AlphaFoldDB" id="A0AA36UKZ0"/>
<feature type="transmembrane region" description="Helical" evidence="6">
    <location>
        <begin position="179"/>
        <end position="200"/>
    </location>
</feature>
<comment type="subcellular location">
    <subcellularLocation>
        <location evidence="1">Cell membrane</location>
        <topology evidence="1">Multi-pass membrane protein</topology>
    </subcellularLocation>
</comment>
<comment type="caution">
    <text evidence="7">The sequence shown here is derived from an EMBL/GenBank/DDBJ whole genome shotgun (WGS) entry which is preliminary data.</text>
</comment>
<dbReference type="GO" id="GO:0015171">
    <property type="term" value="F:amino acid transmembrane transporter activity"/>
    <property type="evidence" value="ECO:0007669"/>
    <property type="project" value="TreeGrafter"/>
</dbReference>
<evidence type="ECO:0000256" key="1">
    <source>
        <dbReference type="ARBA" id="ARBA00004651"/>
    </source>
</evidence>
<protein>
    <submittedName>
        <fullName evidence="7">LysE family transporter</fullName>
    </submittedName>
</protein>
<evidence type="ECO:0000313" key="7">
    <source>
        <dbReference type="EMBL" id="EGQ77963.1"/>
    </source>
</evidence>
<reference evidence="7 8" key="1">
    <citation type="submission" date="2011-05" db="EMBL/GenBank/DDBJ databases">
        <authorList>
            <person name="Muzny D."/>
            <person name="Qin X."/>
            <person name="Deng J."/>
            <person name="Jiang H."/>
            <person name="Liu Y."/>
            <person name="Qu J."/>
            <person name="Song X.-Z."/>
            <person name="Zhang L."/>
            <person name="Thornton R."/>
            <person name="Coyle M."/>
            <person name="Francisco L."/>
            <person name="Jackson L."/>
            <person name="Javaid M."/>
            <person name="Korchina V."/>
            <person name="Kovar C."/>
            <person name="Mata R."/>
            <person name="Mathew T."/>
            <person name="Ngo R."/>
            <person name="Nguyen L."/>
            <person name="Nguyen N."/>
            <person name="Okwuonu G."/>
            <person name="Ongeri F."/>
            <person name="Pham C."/>
            <person name="Simmons D."/>
            <person name="Wilczek-Boney K."/>
            <person name="Hale W."/>
            <person name="Jakkamsetti A."/>
            <person name="Pham P."/>
            <person name="Ruth R."/>
            <person name="San Lucas F."/>
            <person name="Warren J."/>
            <person name="Zhang J."/>
            <person name="Zhao Z."/>
            <person name="Zhou C."/>
            <person name="Zhu D."/>
            <person name="Lee S."/>
            <person name="Bess C."/>
            <person name="Blankenburg K."/>
            <person name="Forbes L."/>
            <person name="Fu Q."/>
            <person name="Gubbala S."/>
            <person name="Hirani K."/>
            <person name="Jayaseelan J.C."/>
            <person name="Lara F."/>
            <person name="Munidasa M."/>
            <person name="Palculict T."/>
            <person name="Patil S."/>
            <person name="Pu L.-L."/>
            <person name="Saada N."/>
            <person name="Tang L."/>
            <person name="Weissenberger G."/>
            <person name="Zhu Y."/>
            <person name="Hemphill L."/>
            <person name="Shang Y."/>
            <person name="Youmans B."/>
            <person name="Ayvaz T."/>
            <person name="Ross M."/>
            <person name="Santibanez J."/>
            <person name="Aqrawi P."/>
            <person name="Gross S."/>
            <person name="Joshi V."/>
            <person name="Fowler G."/>
            <person name="Nazareth L."/>
            <person name="Reid J."/>
            <person name="Worley K."/>
            <person name="Petrosino J."/>
            <person name="Highlander S."/>
            <person name="Gibbs R."/>
        </authorList>
    </citation>
    <scope>NUCLEOTIDE SEQUENCE [LARGE SCALE GENOMIC DNA]</scope>
    <source>
        <strain evidence="7 8">ATCC 33926</strain>
    </source>
</reference>